<evidence type="ECO:0000256" key="3">
    <source>
        <dbReference type="ARBA" id="ARBA00022840"/>
    </source>
</evidence>
<feature type="region of interest" description="Disordered" evidence="4">
    <location>
        <begin position="1"/>
        <end position="137"/>
    </location>
</feature>
<dbReference type="Proteomes" id="UP000249046">
    <property type="component" value="Unassembled WGS sequence"/>
</dbReference>
<feature type="compositionally biased region" description="Low complexity" evidence="4">
    <location>
        <begin position="66"/>
        <end position="77"/>
    </location>
</feature>
<dbReference type="GO" id="GO:0005524">
    <property type="term" value="F:ATP binding"/>
    <property type="evidence" value="ECO:0007669"/>
    <property type="project" value="UniProtKB-KW"/>
</dbReference>
<reference evidence="6 7" key="1">
    <citation type="submission" date="2017-08" db="EMBL/GenBank/DDBJ databases">
        <title>Infants hospitalized years apart are colonized by the same room-sourced microbial strains.</title>
        <authorList>
            <person name="Brooks B."/>
            <person name="Olm M.R."/>
            <person name="Firek B.A."/>
            <person name="Baker R."/>
            <person name="Thomas B.C."/>
            <person name="Morowitz M.J."/>
            <person name="Banfield J.F."/>
        </authorList>
    </citation>
    <scope>NUCLEOTIDE SEQUENCE [LARGE SCALE GENOMIC DNA]</scope>
    <source>
        <strain evidence="6">S2_005_003_R2_42</strain>
    </source>
</reference>
<dbReference type="PANTHER" id="PTHR42939">
    <property type="entry name" value="ABC TRANSPORTER ATP-BINDING PROTEIN ALBC-RELATED"/>
    <property type="match status" value="1"/>
</dbReference>
<comment type="caution">
    <text evidence="6">The sequence shown here is derived from an EMBL/GenBank/DDBJ whole genome shotgun (WGS) entry which is preliminary data.</text>
</comment>
<dbReference type="InterPro" id="IPR027417">
    <property type="entry name" value="P-loop_NTPase"/>
</dbReference>
<dbReference type="Gene3D" id="3.40.50.300">
    <property type="entry name" value="P-loop containing nucleotide triphosphate hydrolases"/>
    <property type="match status" value="1"/>
</dbReference>
<proteinExistence type="predicted"/>
<feature type="compositionally biased region" description="Basic residues" evidence="4">
    <location>
        <begin position="111"/>
        <end position="128"/>
    </location>
</feature>
<dbReference type="EMBL" id="QFPO01000007">
    <property type="protein sequence ID" value="PZQ14757.1"/>
    <property type="molecule type" value="Genomic_DNA"/>
</dbReference>
<accession>A0A2W5M4U4</accession>
<keyword evidence="3" id="KW-0067">ATP-binding</keyword>
<dbReference type="CDD" id="cd03230">
    <property type="entry name" value="ABC_DR_subfamily_A"/>
    <property type="match status" value="1"/>
</dbReference>
<evidence type="ECO:0000256" key="2">
    <source>
        <dbReference type="ARBA" id="ARBA00022741"/>
    </source>
</evidence>
<evidence type="ECO:0000313" key="6">
    <source>
        <dbReference type="EMBL" id="PZQ14757.1"/>
    </source>
</evidence>
<dbReference type="PROSITE" id="PS50893">
    <property type="entry name" value="ABC_TRANSPORTER_2"/>
    <property type="match status" value="1"/>
</dbReference>
<evidence type="ECO:0000313" key="7">
    <source>
        <dbReference type="Proteomes" id="UP000249046"/>
    </source>
</evidence>
<dbReference type="AlphaFoldDB" id="A0A2W5M4U4"/>
<sequence length="382" mass="41294">MAASAGTRAGRPGPARARVRRPAAGTADRLGDRRRARAAARPRRGARRDRVPARPARGAGRRRLAAQRGVRTAAPGIRADRADAGRRRRDRVRDRLRTRRGAGAARSARDRARRQPARRRYRPRRLARPRSDPADPMTHPALHLRALEAGYAGPRPLRVLHALDLHVPRGEWLGVLGPNGSGKSTLLDCLAGRHAGTGTILIDGVSLADEPLRARMRLGYAVAPESLPAVLSGRECLAVHAAARGLDAADRPVLELAESLRLAARLDDPVATYSYGMRQKLGVLLALIGEPALIVLDESFNGLDPASSLVLKRHLRARTDAGRCGIVLATHALDIVERWVDRAVVLHAGRFVGEWDRVALDALRDGVGLEVAMAEAIGDRIG</sequence>
<keyword evidence="1" id="KW-0813">Transport</keyword>
<protein>
    <recommendedName>
        <fullName evidence="5">ABC transporter domain-containing protein</fullName>
    </recommendedName>
</protein>
<dbReference type="PANTHER" id="PTHR42939:SF1">
    <property type="entry name" value="ABC TRANSPORTER ATP-BINDING PROTEIN ALBC-RELATED"/>
    <property type="match status" value="1"/>
</dbReference>
<evidence type="ECO:0000256" key="4">
    <source>
        <dbReference type="SAM" id="MobiDB-lite"/>
    </source>
</evidence>
<feature type="compositionally biased region" description="Basic and acidic residues" evidence="4">
    <location>
        <begin position="78"/>
        <end position="95"/>
    </location>
</feature>
<dbReference type="SUPFAM" id="SSF52540">
    <property type="entry name" value="P-loop containing nucleoside triphosphate hydrolases"/>
    <property type="match status" value="1"/>
</dbReference>
<dbReference type="SMART" id="SM00382">
    <property type="entry name" value="AAA"/>
    <property type="match status" value="1"/>
</dbReference>
<dbReference type="InterPro" id="IPR003439">
    <property type="entry name" value="ABC_transporter-like_ATP-bd"/>
</dbReference>
<gene>
    <name evidence="6" type="ORF">DI564_09645</name>
</gene>
<evidence type="ECO:0000259" key="5">
    <source>
        <dbReference type="PROSITE" id="PS50893"/>
    </source>
</evidence>
<keyword evidence="2" id="KW-0547">Nucleotide-binding</keyword>
<dbReference type="InterPro" id="IPR017871">
    <property type="entry name" value="ABC_transporter-like_CS"/>
</dbReference>
<name>A0A2W5M4U4_9GAMM</name>
<feature type="compositionally biased region" description="Basic residues" evidence="4">
    <location>
        <begin position="32"/>
        <end position="47"/>
    </location>
</feature>
<dbReference type="InterPro" id="IPR003593">
    <property type="entry name" value="AAA+_ATPase"/>
</dbReference>
<feature type="domain" description="ABC transporter" evidence="5">
    <location>
        <begin position="144"/>
        <end position="373"/>
    </location>
</feature>
<organism evidence="6 7">
    <name type="scientific">Rhodanobacter denitrificans</name>
    <dbReference type="NCBI Taxonomy" id="666685"/>
    <lineage>
        <taxon>Bacteria</taxon>
        <taxon>Pseudomonadati</taxon>
        <taxon>Pseudomonadota</taxon>
        <taxon>Gammaproteobacteria</taxon>
        <taxon>Lysobacterales</taxon>
        <taxon>Rhodanobacteraceae</taxon>
        <taxon>Rhodanobacter</taxon>
    </lineage>
</organism>
<evidence type="ECO:0000256" key="1">
    <source>
        <dbReference type="ARBA" id="ARBA00022448"/>
    </source>
</evidence>
<dbReference type="InterPro" id="IPR051782">
    <property type="entry name" value="ABC_Transporter_VariousFunc"/>
</dbReference>
<dbReference type="PROSITE" id="PS00211">
    <property type="entry name" value="ABC_TRANSPORTER_1"/>
    <property type="match status" value="1"/>
</dbReference>
<feature type="compositionally biased region" description="Low complexity" evidence="4">
    <location>
        <begin position="1"/>
        <end position="28"/>
    </location>
</feature>
<dbReference type="Pfam" id="PF00005">
    <property type="entry name" value="ABC_tran"/>
    <property type="match status" value="1"/>
</dbReference>
<dbReference type="GO" id="GO:0016887">
    <property type="term" value="F:ATP hydrolysis activity"/>
    <property type="evidence" value="ECO:0007669"/>
    <property type="project" value="InterPro"/>
</dbReference>